<sequence>MRHYSMSYGEVMGLPVRAFWTLNRNINRLLAEEDLRAFMLHVSRQAAEPAQEYETKLRAEIFPDQGNATNSRLNEKRDDASFAELKMMASQQW</sequence>
<proteinExistence type="predicted"/>
<organism evidence="1 2">
    <name type="scientific">Burkholderia contaminans</name>
    <dbReference type="NCBI Taxonomy" id="488447"/>
    <lineage>
        <taxon>Bacteria</taxon>
        <taxon>Pseudomonadati</taxon>
        <taxon>Pseudomonadota</taxon>
        <taxon>Betaproteobacteria</taxon>
        <taxon>Burkholderiales</taxon>
        <taxon>Burkholderiaceae</taxon>
        <taxon>Burkholderia</taxon>
        <taxon>Burkholderia cepacia complex</taxon>
    </lineage>
</organism>
<name>A0A3N8QQH0_9BURK</name>
<dbReference type="EMBL" id="QTQX01000013">
    <property type="protein sequence ID" value="RQT26054.1"/>
    <property type="molecule type" value="Genomic_DNA"/>
</dbReference>
<evidence type="ECO:0000313" key="2">
    <source>
        <dbReference type="Proteomes" id="UP000269271"/>
    </source>
</evidence>
<gene>
    <name evidence="1" type="ORF">DF037_20410</name>
</gene>
<dbReference type="Proteomes" id="UP000269271">
    <property type="component" value="Unassembled WGS sequence"/>
</dbReference>
<protein>
    <submittedName>
        <fullName evidence="1">Uncharacterized protein</fullName>
    </submittedName>
</protein>
<dbReference type="AlphaFoldDB" id="A0A3N8QQH0"/>
<accession>A0A3N8QQH0</accession>
<evidence type="ECO:0000313" key="1">
    <source>
        <dbReference type="EMBL" id="RQT26054.1"/>
    </source>
</evidence>
<reference evidence="1 2" key="1">
    <citation type="submission" date="2018-08" db="EMBL/GenBank/DDBJ databases">
        <title>Comparative analysis of Burkholderia isolates from Puerto Rico.</title>
        <authorList>
            <person name="Hall C."/>
            <person name="Sahl J."/>
            <person name="Wagner D."/>
        </authorList>
    </citation>
    <scope>NUCLEOTIDE SEQUENCE [LARGE SCALE GENOMIC DNA]</scope>
    <source>
        <strain evidence="1 2">Bp9001</strain>
    </source>
</reference>
<comment type="caution">
    <text evidence="1">The sequence shown here is derived from an EMBL/GenBank/DDBJ whole genome shotgun (WGS) entry which is preliminary data.</text>
</comment>